<keyword evidence="4" id="KW-1185">Reference proteome</keyword>
<dbReference type="InterPro" id="IPR042567">
    <property type="entry name" value="SPIN/Ssty_sf"/>
</dbReference>
<dbReference type="Gene3D" id="2.80.10.70">
    <property type="entry name" value="Spindlin/Ssty"/>
    <property type="match status" value="1"/>
</dbReference>
<evidence type="ECO:0000256" key="2">
    <source>
        <dbReference type="SAM" id="Coils"/>
    </source>
</evidence>
<keyword evidence="1" id="KW-0378">Hydrolase</keyword>
<feature type="coiled-coil region" evidence="2">
    <location>
        <begin position="471"/>
        <end position="509"/>
    </location>
</feature>
<evidence type="ECO:0000256" key="1">
    <source>
        <dbReference type="ARBA" id="ARBA00022722"/>
    </source>
</evidence>
<sequence>MHIGTELKDKEETTLMSDETRKLGESYEIFGVRDKDEKNWVLGLRNMYCKSSESCLNTLKTIISDINDTSTSTSGNKILTNIKNTMSDRAATEKKFHDLLKEYREDILPLIYSNWESLTESEQDSYSSMNNFYCGLHLLVNMAETAQKMLLTVEKEELEKPGISESGETSKFVSAGESVSVRMIRTITKCLARGGDEKSGCYKDFKSFILGKEKEEEYMYSGPSKHRLLVPFRGNRFNILFYDAEAVFYLSKYIIEFFSANLLHKAVFFDIKETYYIAACKSLGLCSKFIMSPLWRIIESNVSVQEISDTYQTLHSFFLNTQKDVSGFMCGDDIPFPDQVNKDELYERLIMPDDNDAKTAVILQHLFSVWSSLIKKSVVADHLESGKYKNISTSLAKETKSVPLHNKFPERVFAFLDALIRFRPSASTLCYEAHIMFCLNKTGKWLDELPPEEKEKVLNDNEARSEGREMRKKFKGRMEEIENKCSESLRKKRIQIEKKKSKELELKEELTKSILFHGLWQFPETVDSNLQDMKSEAEKRKALRTQLQFRKVVLGQTVSDKKIFQLSEKGVLYSTKKSTPKENIFVSKEIVHYQNVNGVRTAFDGRVISSVPGYNEWYNVVYKGDNAVYVYKLAEDYEAGDLVIKP</sequence>
<dbReference type="PANTHER" id="PTHR11046">
    <property type="entry name" value="OLIGORIBONUCLEASE, MITOCHONDRIAL"/>
    <property type="match status" value="1"/>
</dbReference>
<keyword evidence="1" id="KW-0540">Nuclease</keyword>
<dbReference type="PANTHER" id="PTHR11046:SF25">
    <property type="match status" value="1"/>
</dbReference>
<comment type="caution">
    <text evidence="3">The sequence shown here is derived from an EMBL/GenBank/DDBJ whole genome shotgun (WGS) entry which is preliminary data.</text>
</comment>
<dbReference type="InterPro" id="IPR022894">
    <property type="entry name" value="Oligoribonuclease"/>
</dbReference>
<reference evidence="3 4" key="1">
    <citation type="submission" date="2024-01" db="EMBL/GenBank/DDBJ databases">
        <title>The genome of the rayed Mediterranean limpet Patella caerulea (Linnaeus, 1758).</title>
        <authorList>
            <person name="Anh-Thu Weber A."/>
            <person name="Halstead-Nussloch G."/>
        </authorList>
    </citation>
    <scope>NUCLEOTIDE SEQUENCE [LARGE SCALE GENOMIC DNA]</scope>
    <source>
        <strain evidence="3">AATW-2023a</strain>
        <tissue evidence="3">Whole specimen</tissue>
    </source>
</reference>
<organism evidence="3 4">
    <name type="scientific">Patella caerulea</name>
    <name type="common">Rayed Mediterranean limpet</name>
    <dbReference type="NCBI Taxonomy" id="87958"/>
    <lineage>
        <taxon>Eukaryota</taxon>
        <taxon>Metazoa</taxon>
        <taxon>Spiralia</taxon>
        <taxon>Lophotrochozoa</taxon>
        <taxon>Mollusca</taxon>
        <taxon>Gastropoda</taxon>
        <taxon>Patellogastropoda</taxon>
        <taxon>Patelloidea</taxon>
        <taxon>Patellidae</taxon>
        <taxon>Patella</taxon>
    </lineage>
</organism>
<keyword evidence="2" id="KW-0175">Coiled coil</keyword>
<evidence type="ECO:0000313" key="4">
    <source>
        <dbReference type="Proteomes" id="UP001347796"/>
    </source>
</evidence>
<evidence type="ECO:0000313" key="3">
    <source>
        <dbReference type="EMBL" id="KAK6196439.1"/>
    </source>
</evidence>
<accession>A0AAN8QI92</accession>
<dbReference type="Proteomes" id="UP001347796">
    <property type="component" value="Unassembled WGS sequence"/>
</dbReference>
<proteinExistence type="predicted"/>
<name>A0AAN8QI92_PATCE</name>
<protein>
    <submittedName>
        <fullName evidence="3">Uncharacterized protein</fullName>
    </submittedName>
</protein>
<gene>
    <name evidence="3" type="ORF">SNE40_001665</name>
</gene>
<dbReference type="EMBL" id="JAZGQO010000001">
    <property type="protein sequence ID" value="KAK6196439.1"/>
    <property type="molecule type" value="Genomic_DNA"/>
</dbReference>
<dbReference type="AlphaFoldDB" id="A0AAN8QI92"/>
<dbReference type="GO" id="GO:0000175">
    <property type="term" value="F:3'-5'-RNA exonuclease activity"/>
    <property type="evidence" value="ECO:0007669"/>
    <property type="project" value="InterPro"/>
</dbReference>